<dbReference type="OrthoDB" id="7862147at2"/>
<organism evidence="1 2">
    <name type="scientific">Acetobacter oeni</name>
    <dbReference type="NCBI Taxonomy" id="304077"/>
    <lineage>
        <taxon>Bacteria</taxon>
        <taxon>Pseudomonadati</taxon>
        <taxon>Pseudomonadota</taxon>
        <taxon>Alphaproteobacteria</taxon>
        <taxon>Acetobacterales</taxon>
        <taxon>Acetobacteraceae</taxon>
        <taxon>Acetobacter</taxon>
    </lineage>
</organism>
<reference evidence="1 2" key="1">
    <citation type="submission" date="2019-07" db="EMBL/GenBank/DDBJ databases">
        <title>Whole genome shotgun sequence of Acetobacter oeni NBRC 105207.</title>
        <authorList>
            <person name="Hosoyama A."/>
            <person name="Uohara A."/>
            <person name="Ohji S."/>
            <person name="Ichikawa N."/>
        </authorList>
    </citation>
    <scope>NUCLEOTIDE SEQUENCE [LARGE SCALE GENOMIC DNA]</scope>
    <source>
        <strain evidence="1 2">NBRC 105207</strain>
    </source>
</reference>
<dbReference type="RefSeq" id="WP_146885205.1">
    <property type="nucleotide sequence ID" value="NZ_WOTA01000001.1"/>
</dbReference>
<comment type="caution">
    <text evidence="1">The sequence shown here is derived from an EMBL/GenBank/DDBJ whole genome shotgun (WGS) entry which is preliminary data.</text>
</comment>
<dbReference type="Gene3D" id="3.40.1410.10">
    <property type="entry name" value="Chorismate lyase-like"/>
    <property type="match status" value="1"/>
</dbReference>
<name>A0A511XGG3_9PROT</name>
<dbReference type="InterPro" id="IPR028978">
    <property type="entry name" value="Chorismate_lyase_/UTRA_dom_sf"/>
</dbReference>
<dbReference type="AlphaFoldDB" id="A0A511XGG3"/>
<proteinExistence type="predicted"/>
<gene>
    <name evidence="1" type="ORF">AOE01nite_02710</name>
</gene>
<accession>A0A511XGG3</accession>
<protein>
    <recommendedName>
        <fullName evidence="3">Chorismate lyase</fullName>
    </recommendedName>
</protein>
<evidence type="ECO:0008006" key="3">
    <source>
        <dbReference type="Google" id="ProtNLM"/>
    </source>
</evidence>
<sequence>MHMSLGQTSLLQKLDETLLAASSATRAMELWCEDLLLFPAPVRMTASVERNGPGRPPDQIRELLAVRPDEIVQYRRVSLSVHRHILSRAENWYVPARLPDTMNHVLTMTSEPFGRVVSPLTISRTTLESVRLQPRTGGDEILRHVAVLRRKDGIPISIVTEIYMTTLLQRHV</sequence>
<dbReference type="SUPFAM" id="SSF64288">
    <property type="entry name" value="Chorismate lyase-like"/>
    <property type="match status" value="1"/>
</dbReference>
<evidence type="ECO:0000313" key="1">
    <source>
        <dbReference type="EMBL" id="GEN62047.1"/>
    </source>
</evidence>
<dbReference type="Proteomes" id="UP000321746">
    <property type="component" value="Unassembled WGS sequence"/>
</dbReference>
<evidence type="ECO:0000313" key="2">
    <source>
        <dbReference type="Proteomes" id="UP000321746"/>
    </source>
</evidence>
<keyword evidence="2" id="KW-1185">Reference proteome</keyword>
<dbReference type="EMBL" id="BJYG01000002">
    <property type="protein sequence ID" value="GEN62047.1"/>
    <property type="molecule type" value="Genomic_DNA"/>
</dbReference>